<name>B2RLQ1_PORG3</name>
<dbReference type="InterPro" id="IPR038765">
    <property type="entry name" value="Papain-like_cys_pep_sf"/>
</dbReference>
<sequence>MGRYSYICDHMRKSLTIKNQKHRMKKTLLLAAVVVCSGFVVQAQQKSADVVENQFTTIKEVPITPVKDQANSGTCWSYSALGFLESEILRMGKPEVDLAEMHSVAQSYKDKGEKYVRMHGKLNFGQGGSFYDVLYVVKHYGVVPQSVMQGLNYGTKKNAHSELADGALAYLKAIVTNPNGKLTPAWKKAYDGIIDSYLGTCPETFTYEGKTYTPKSFAQYLGLNVDDYVSLTSYTHHPFYTQFALEIEDNWRGSLSYNMPINELMETMEYAINNGYSIAWGSDVSEVGFTRDGIGVLADVEGIEAKGSDQDRWVGLSRAEKQAEIIRTVNSADCPEINPTQEFRQKGYDEYSLTDDHGMVIYGIAKNQNGRKFFMVKNSWGETGKYKGIWYASYNFVAGRTMNIIVHKKAIPAAIAKKLGIRQ</sequence>
<proteinExistence type="inferred from homology"/>
<dbReference type="SMR" id="B2RLQ1"/>
<evidence type="ECO:0000313" key="7">
    <source>
        <dbReference type="EMBL" id="BAG34296.1"/>
    </source>
</evidence>
<dbReference type="SUPFAM" id="SSF54001">
    <property type="entry name" value="Cysteine proteinases"/>
    <property type="match status" value="1"/>
</dbReference>
<dbReference type="EMBL" id="AP009380">
    <property type="protein sequence ID" value="BAG34296.1"/>
    <property type="molecule type" value="Genomic_DNA"/>
</dbReference>
<evidence type="ECO:0000256" key="1">
    <source>
        <dbReference type="ARBA" id="ARBA00022670"/>
    </source>
</evidence>
<dbReference type="Gene3D" id="3.90.70.10">
    <property type="entry name" value="Cysteine proteinases"/>
    <property type="match status" value="1"/>
</dbReference>
<evidence type="ECO:0000256" key="3">
    <source>
        <dbReference type="ARBA" id="ARBA00022807"/>
    </source>
</evidence>
<dbReference type="AlphaFoldDB" id="B2RLQ1"/>
<dbReference type="Proteomes" id="UP000008842">
    <property type="component" value="Chromosome"/>
</dbReference>
<dbReference type="PROSITE" id="PS00139">
    <property type="entry name" value="THIOL_PROTEASE_CYS"/>
    <property type="match status" value="1"/>
</dbReference>
<dbReference type="Pfam" id="PF00112">
    <property type="entry name" value="Peptidase_C1"/>
    <property type="match status" value="1"/>
</dbReference>
<evidence type="ECO:0000259" key="6">
    <source>
        <dbReference type="Pfam" id="PF00112"/>
    </source>
</evidence>
<comment type="similarity">
    <text evidence="4">Belongs to the peptidase C1 family.</text>
</comment>
<feature type="active site" evidence="5">
    <location>
        <position position="378"/>
    </location>
</feature>
<accession>B2RLQ1</accession>
<feature type="active site" evidence="5">
    <location>
        <position position="75"/>
    </location>
</feature>
<dbReference type="PIRSF" id="PIRSF005700">
    <property type="entry name" value="PepC"/>
    <property type="match status" value="1"/>
</dbReference>
<organism evidence="7 8">
    <name type="scientific">Porphyromonas gingivalis (strain ATCC 33277 / DSM 20709 / CIP 103683 / JCM 12257 / NCTC 11834 / 2561)</name>
    <dbReference type="NCBI Taxonomy" id="431947"/>
    <lineage>
        <taxon>Bacteria</taxon>
        <taxon>Pseudomonadati</taxon>
        <taxon>Bacteroidota</taxon>
        <taxon>Bacteroidia</taxon>
        <taxon>Bacteroidales</taxon>
        <taxon>Porphyromonadaceae</taxon>
        <taxon>Porphyromonas</taxon>
    </lineage>
</organism>
<gene>
    <name evidence="7" type="ordered locus">PGN_1777</name>
</gene>
<dbReference type="GO" id="GO:0009636">
    <property type="term" value="P:response to toxic substance"/>
    <property type="evidence" value="ECO:0007669"/>
    <property type="project" value="TreeGrafter"/>
</dbReference>
<evidence type="ECO:0000256" key="5">
    <source>
        <dbReference type="PIRSR" id="PIRSR005700-1"/>
    </source>
</evidence>
<reference evidence="7 8" key="1">
    <citation type="journal article" date="2008" name="DNA Res.">
        <title>Determination of the genome sequence of Porphyromonas gingivalis strain ATCC 33277 and genomic comparison with strain W83 revealed extensive genome rearrangements in P. gingivalis.</title>
        <authorList>
            <person name="Naito M."/>
            <person name="Hirakawa H."/>
            <person name="Yamashita A."/>
            <person name="Ohara N."/>
            <person name="Shoji M."/>
            <person name="Yukitake H."/>
            <person name="Nakayama K."/>
            <person name="Toh H."/>
            <person name="Yoshimura F."/>
            <person name="Kuhara S."/>
            <person name="Hattori M."/>
            <person name="Hayashi T."/>
            <person name="Nakayama K."/>
        </authorList>
    </citation>
    <scope>NUCLEOTIDE SEQUENCE [LARGE SCALE GENOMIC DNA]</scope>
    <source>
        <strain evidence="8">ATCC 33277 / DSM 20709 / CIP 103683 / JCM 12257 / NCTC 11834 / 2561</strain>
    </source>
</reference>
<dbReference type="Pfam" id="PF03051">
    <property type="entry name" value="Peptidase_C1_2"/>
    <property type="match status" value="2"/>
</dbReference>
<dbReference type="GO" id="GO:0070005">
    <property type="term" value="F:cysteine-type aminopeptidase activity"/>
    <property type="evidence" value="ECO:0007669"/>
    <property type="project" value="InterPro"/>
</dbReference>
<keyword evidence="3 4" id="KW-0788">Thiol protease</keyword>
<evidence type="ECO:0000313" key="8">
    <source>
        <dbReference type="Proteomes" id="UP000008842"/>
    </source>
</evidence>
<protein>
    <recommendedName>
        <fullName evidence="4">Aminopeptidase</fullName>
    </recommendedName>
</protein>
<dbReference type="HOGENOM" id="CLU_056707_1_0_10"/>
<keyword evidence="4" id="KW-0031">Aminopeptidase</keyword>
<keyword evidence="1 4" id="KW-0645">Protease</keyword>
<keyword evidence="2 4" id="KW-0378">Hydrolase</keyword>
<dbReference type="InterPro" id="IPR000169">
    <property type="entry name" value="Pept_cys_AS"/>
</dbReference>
<evidence type="ECO:0000256" key="2">
    <source>
        <dbReference type="ARBA" id="ARBA00022801"/>
    </source>
</evidence>
<feature type="active site" evidence="5">
    <location>
        <position position="357"/>
    </location>
</feature>
<evidence type="ECO:0000256" key="4">
    <source>
        <dbReference type="PIRNR" id="PIRNR005700"/>
    </source>
</evidence>
<dbReference type="InterPro" id="IPR000668">
    <property type="entry name" value="Peptidase_C1A_C"/>
</dbReference>
<dbReference type="GO" id="GO:0006508">
    <property type="term" value="P:proteolysis"/>
    <property type="evidence" value="ECO:0007669"/>
    <property type="project" value="UniProtKB-KW"/>
</dbReference>
<dbReference type="KEGG" id="pgn:PGN_1777"/>
<dbReference type="GO" id="GO:0043418">
    <property type="term" value="P:homocysteine catabolic process"/>
    <property type="evidence" value="ECO:0007669"/>
    <property type="project" value="TreeGrafter"/>
</dbReference>
<dbReference type="eggNOG" id="COG3579">
    <property type="taxonomic scope" value="Bacteria"/>
</dbReference>
<feature type="domain" description="Peptidase C1A papain C-terminal" evidence="6">
    <location>
        <begin position="59"/>
        <end position="106"/>
    </location>
</feature>
<dbReference type="InterPro" id="IPR004134">
    <property type="entry name" value="Peptidase_C1B"/>
</dbReference>
<dbReference type="GO" id="GO:0005737">
    <property type="term" value="C:cytoplasm"/>
    <property type="evidence" value="ECO:0007669"/>
    <property type="project" value="TreeGrafter"/>
</dbReference>
<dbReference type="PANTHER" id="PTHR10363">
    <property type="entry name" value="BLEOMYCIN HYDROLASE"/>
    <property type="match status" value="1"/>
</dbReference>
<dbReference type="PANTHER" id="PTHR10363:SF2">
    <property type="entry name" value="BLEOMYCIN HYDROLASE"/>
    <property type="match status" value="1"/>
</dbReference>